<proteinExistence type="predicted"/>
<dbReference type="InterPro" id="IPR016024">
    <property type="entry name" value="ARM-type_fold"/>
</dbReference>
<dbReference type="GO" id="GO:0030307">
    <property type="term" value="P:positive regulation of cell growth"/>
    <property type="evidence" value="ECO:0007669"/>
    <property type="project" value="TreeGrafter"/>
</dbReference>
<dbReference type="PANTHER" id="PTHR12848">
    <property type="entry name" value="REGULATORY-ASSOCIATED PROTEIN OF MTOR"/>
    <property type="match status" value="1"/>
</dbReference>
<dbReference type="PRINTS" id="PR01547">
    <property type="entry name" value="YEAST176DUF"/>
</dbReference>
<accession>A0A4Z1T144</accession>
<dbReference type="EMBL" id="VDLU01000003">
    <property type="protein sequence ID" value="TNJ27623.1"/>
    <property type="molecule type" value="Genomic_DNA"/>
</dbReference>
<evidence type="ECO:0000313" key="2">
    <source>
        <dbReference type="EMBL" id="TNJ27623.1"/>
    </source>
</evidence>
<name>A0A4Z1T144_GIAMU</name>
<dbReference type="Proteomes" id="UP000315496">
    <property type="component" value="Chromosome 3"/>
</dbReference>
<dbReference type="GO" id="GO:0071230">
    <property type="term" value="P:cellular response to amino acid stimulus"/>
    <property type="evidence" value="ECO:0007669"/>
    <property type="project" value="TreeGrafter"/>
</dbReference>
<evidence type="ECO:0000256" key="1">
    <source>
        <dbReference type="SAM" id="MobiDB-lite"/>
    </source>
</evidence>
<dbReference type="SUPFAM" id="SSF50978">
    <property type="entry name" value="WD40 repeat-like"/>
    <property type="match status" value="1"/>
</dbReference>
<dbReference type="OrthoDB" id="10262360at2759"/>
<dbReference type="GO" id="GO:0005737">
    <property type="term" value="C:cytoplasm"/>
    <property type="evidence" value="ECO:0007669"/>
    <property type="project" value="TreeGrafter"/>
</dbReference>
<dbReference type="SUPFAM" id="SSF48371">
    <property type="entry name" value="ARM repeat"/>
    <property type="match status" value="1"/>
</dbReference>
<organism evidence="2 3">
    <name type="scientific">Giardia muris</name>
    <dbReference type="NCBI Taxonomy" id="5742"/>
    <lineage>
        <taxon>Eukaryota</taxon>
        <taxon>Metamonada</taxon>
        <taxon>Diplomonadida</taxon>
        <taxon>Hexamitidae</taxon>
        <taxon>Giardiinae</taxon>
        <taxon>Giardia</taxon>
    </lineage>
</organism>
<comment type="caution">
    <text evidence="2">The sequence shown here is derived from an EMBL/GenBank/DDBJ whole genome shotgun (WGS) entry which is preliminary data.</text>
</comment>
<evidence type="ECO:0000313" key="3">
    <source>
        <dbReference type="Proteomes" id="UP000315496"/>
    </source>
</evidence>
<sequence>MPFIFASQRHMFNSLNAAPSRGFPLPFAIPGPRVAGYILLTAIEFTPSYPVTLASIYEGGLDILRLPFDIAVERVAVALRQQYMDLLGSQRQNFIRILPRATLKQLRLACTLEPGKRQGIHYLCHGGRPSPNTPGLLFYDETNRETTHCFDITEVCKIAGPAFLILDCDHAGVIVNEVARTGLDVVAIGATTAKETLPLWQGSAPGFPADIFTQCLLAPLKMFIFTLLYTSKDIAPQTLYYEQLHEVYATLASAERGLICAELTAILHDVCEAIAWKALDGETFIRLFRQDSHMAPLMRNFILAQHVLRAVKLRCCSYPAIPDTSGHRLWELFQSTVLTVMISPRILNRPLLTEGALNFRFEKFHLPSDVEAPVSAGQTDAGQYSTHGSVQHNSGSRPALTLSRSKACFADPSCSSASNCSLARPKQLDPHAEFTQAFLQQQLQSFELWLLQLHQPSPIPESLVFVVYSLSNCVLRSQALDLVSLFVDLGPWCVGAAVELKFISQVLRGVLQTRENEADQARFIFILAKLLVSNYNVASYGARLRRRPGVPAIDEVVYELLTSRMTSCDIRVLCLVILGCLTSPQGLQLARDDLAAQPLGSPAMDVANEQLCTLTEHVYQVRARLLDRDSLSALGLFLSSASERVRIWALHIIGHLLHHLTLSPAEVAGGTKGATHRTLARAASGNLTFVSSSSAVWNANRTYSVNFATQDNTMSGLTDDMPNQRLQTLKIPPGILSYARNHTSFENAYNTIYPALGMTTEIRAAAIAAIRLSLPSTDGWYSVDHILTDLMCPDGADAPECFRVEGSTVVEGRYVNIHAPEIFCDVADILGQDLSPLVRNEALGACAQLVPLYLRSFTALALRDLCDYAPFDRSIHLNVNSPLLHEQVHPRLIRVYTAVRQAAYDPVSTIALRARNVLDTLAELALCAVIQTTPVPPEFFTLNLRSLAEAIAAHEGRSPDPETASSIIDATLLDAARRTWELTLEATSVSAPQLRFILARRLNLVEGRSSTGLWSGSIDGLDKDDSSDSFIGRATPGSLTSPRDRSLNGSDLAIDTVLELKIDFLVNRLLLLSELDKQWRELAFRYCLQRITFAVANCRSTSFTLSRNLIRLPSICSNIELAASLGAASAHRTVHGCLNHDLFRGCDRGASYYRLAESVCACGCPSLSGTVHLLEEYVIDLRSARSLSFSPQSFTAFAATLTASGTLDASRLTNSGGVTSPCLLDPVCQCFPEPDVSNASQWPPLFDLSRKPPGEFKQARLQSYFSFIRVRDGYLQQASQILVRSASSPGLLLSTVVLPHGLLTAGMMSLVPSELHSCLTASQSVRIDTSDQSNTLLVVSIGNPGQLIDLPLPLEQRLENISSYFITPKGGQPHFFALQRTRRMVPPMPGLPVHVCPDSDSSFLQAHNKAIIKAGINLGARTERVSEYPSSVWATKIHAFFPPSTTQTFIHSITEGAISDFIRSPLPSDAARSFFGVKDQVLRFLNSQAASLEADIDPKAILTNLHVINHACPLCHSAAVAQPLLQRALCLNPFGREHKYPRSKTDVYKPTRDVNTFAPLAPQSTSTTPLDCPAYSYLDHYCRIRASPFPALDSLAYCFRDQLYRDVQQQQRTPFSLDGYLTPYVCSLALHRIHYDTTDNFAVLLPDMHAASVELRAQLCSPLEAFYSRVVATINDVDYERLATSFDELRARTDRDTTSAPTVRSHIHMTRIDSTLGTSGSKAADLFGPQMLPKTDSVSAMPAAPDVSPYYPTIAAYDEAASLPNEILLRRIQSQFPEQMAYLEARQSTKPSAVHTEEHPLTWKKVLKIPHYSRSVRGIVLHRSEALLISLSDDGLCVWNSLTGECLNHVGLEILQDLQPTSWPGGGLASGHVHNTPRYDLMEHVSGLCKRPAALLLAGMLENDNTSMECLICNLANSRRSFNHDFLGTVADTFYAALHDGEAVSLEDLDDIEPLYPRHQQPSLYQGATELLAKRRHARTSEPPTLGDCALFNENSPYGIACVSLSDGTVRVIANYQDAGLCRHVSAFSVRSPAPGISYDVDRLQYAPFVVMDVYRHIHNDLLAVTAPLTSHCRKQYIIGKSKTCNALFTAPDIHFNPPLLHTHTPLLRRLDEADVLAVATPGDSVVGFYDLALERCVAEADCGLKVDHLAVIKGAIMGVALSSDQVTTVLDQRTYKPAFTCTPNVPVYDVQMSGNILTCLGEGGRIYSIDVRNREVIEHTTQVFVGGAFYNPSAFVGRTENALLFANTKGETLGEIPLRWNPRFSGFRMHPQLPICAAADSNAITLWTLS</sequence>
<dbReference type="InterPro" id="IPR004083">
    <property type="entry name" value="Raptor"/>
</dbReference>
<feature type="region of interest" description="Disordered" evidence="1">
    <location>
        <begin position="374"/>
        <end position="397"/>
    </location>
</feature>
<keyword evidence="3" id="KW-1185">Reference proteome</keyword>
<evidence type="ECO:0008006" key="4">
    <source>
        <dbReference type="Google" id="ProtNLM"/>
    </source>
</evidence>
<dbReference type="InterPro" id="IPR036322">
    <property type="entry name" value="WD40_repeat_dom_sf"/>
</dbReference>
<dbReference type="VEuPathDB" id="GiardiaDB:GMRT_11991"/>
<gene>
    <name evidence="2" type="ORF">GMRT_11991</name>
</gene>
<dbReference type="GO" id="GO:0009267">
    <property type="term" value="P:cellular response to starvation"/>
    <property type="evidence" value="ECO:0007669"/>
    <property type="project" value="TreeGrafter"/>
</dbReference>
<reference evidence="2 3" key="1">
    <citation type="submission" date="2019-05" db="EMBL/GenBank/DDBJ databases">
        <title>The compact genome of Giardia muris reveals important steps in the evolution of intestinal protozoan parasites.</title>
        <authorList>
            <person name="Xu F."/>
            <person name="Jimenez-Gonzalez A."/>
            <person name="Einarsson E."/>
            <person name="Astvaldsson A."/>
            <person name="Peirasmaki D."/>
            <person name="Eckmann L."/>
            <person name="Andersson J.O."/>
            <person name="Svard S.G."/>
            <person name="Jerlstrom-Hultqvist J."/>
        </authorList>
    </citation>
    <scope>NUCLEOTIDE SEQUENCE [LARGE SCALE GENOMIC DNA]</scope>
    <source>
        <strain evidence="2 3">Roberts-Thomson</strain>
    </source>
</reference>
<dbReference type="GO" id="GO:0031931">
    <property type="term" value="C:TORC1 complex"/>
    <property type="evidence" value="ECO:0007669"/>
    <property type="project" value="InterPro"/>
</dbReference>
<feature type="compositionally biased region" description="Polar residues" evidence="1">
    <location>
        <begin position="376"/>
        <end position="396"/>
    </location>
</feature>
<protein>
    <recommendedName>
        <fullName evidence="4">Raptor N-terminal CASPase-like domain-containing protein</fullName>
    </recommendedName>
</protein>
<dbReference type="GO" id="GO:0031929">
    <property type="term" value="P:TOR signaling"/>
    <property type="evidence" value="ECO:0007669"/>
    <property type="project" value="InterPro"/>
</dbReference>
<dbReference type="PANTHER" id="PTHR12848:SF16">
    <property type="entry name" value="REGULATORY-ASSOCIATED PROTEIN OF MTOR"/>
    <property type="match status" value="1"/>
</dbReference>
<dbReference type="GO" id="GO:0030674">
    <property type="term" value="F:protein-macromolecule adaptor activity"/>
    <property type="evidence" value="ECO:0007669"/>
    <property type="project" value="TreeGrafter"/>
</dbReference>
<dbReference type="GO" id="GO:0010506">
    <property type="term" value="P:regulation of autophagy"/>
    <property type="evidence" value="ECO:0007669"/>
    <property type="project" value="TreeGrafter"/>
</dbReference>